<dbReference type="PANTHER" id="PTHR31082:SF4">
    <property type="entry name" value="PHEROMONE-REGULATED MEMBRANE PROTEIN 10"/>
    <property type="match status" value="1"/>
</dbReference>
<gene>
    <name evidence="10" type="ORF">BCR33DRAFT_767216</name>
</gene>
<feature type="transmembrane region" description="Helical" evidence="7">
    <location>
        <begin position="547"/>
        <end position="565"/>
    </location>
</feature>
<feature type="compositionally biased region" description="Basic residues" evidence="6">
    <location>
        <begin position="92"/>
        <end position="101"/>
    </location>
</feature>
<feature type="transmembrane region" description="Helical" evidence="7">
    <location>
        <begin position="655"/>
        <end position="682"/>
    </location>
</feature>
<keyword evidence="11" id="KW-1185">Reference proteome</keyword>
<evidence type="ECO:0000256" key="1">
    <source>
        <dbReference type="ARBA" id="ARBA00004141"/>
    </source>
</evidence>
<keyword evidence="2 7" id="KW-0812">Transmembrane</keyword>
<name>A0A1Y2C602_9FUNG</name>
<evidence type="ECO:0000256" key="7">
    <source>
        <dbReference type="SAM" id="Phobius"/>
    </source>
</evidence>
<evidence type="ECO:0000259" key="9">
    <source>
        <dbReference type="Pfam" id="PF12821"/>
    </source>
</evidence>
<evidence type="ECO:0000313" key="11">
    <source>
        <dbReference type="Proteomes" id="UP000193642"/>
    </source>
</evidence>
<keyword evidence="4 7" id="KW-0472">Membrane</keyword>
<feature type="domain" description="Threonine/serine exporter-like N-terminal" evidence="8">
    <location>
        <begin position="368"/>
        <end position="518"/>
    </location>
</feature>
<dbReference type="InterPro" id="IPR010619">
    <property type="entry name" value="ThrE-like_N"/>
</dbReference>
<dbReference type="AlphaFoldDB" id="A0A1Y2C602"/>
<feature type="transmembrane region" description="Helical" evidence="7">
    <location>
        <begin position="597"/>
        <end position="614"/>
    </location>
</feature>
<dbReference type="Pfam" id="PF06738">
    <property type="entry name" value="ThrE"/>
    <property type="match status" value="1"/>
</dbReference>
<dbReference type="GO" id="GO:0016020">
    <property type="term" value="C:membrane"/>
    <property type="evidence" value="ECO:0007669"/>
    <property type="project" value="UniProtKB-SubCell"/>
</dbReference>
<dbReference type="PANTHER" id="PTHR31082">
    <property type="entry name" value="PHEROMONE-REGULATED MEMBRANE PROTEIN 10"/>
    <property type="match status" value="1"/>
</dbReference>
<feature type="domain" description="Threonine/Serine exporter ThrE" evidence="9">
    <location>
        <begin position="559"/>
        <end position="673"/>
    </location>
</feature>
<feature type="transmembrane region" description="Helical" evidence="7">
    <location>
        <begin position="387"/>
        <end position="409"/>
    </location>
</feature>
<feature type="region of interest" description="Disordered" evidence="6">
    <location>
        <begin position="56"/>
        <end position="101"/>
    </location>
</feature>
<evidence type="ECO:0000256" key="4">
    <source>
        <dbReference type="ARBA" id="ARBA00023136"/>
    </source>
</evidence>
<comment type="subcellular location">
    <subcellularLocation>
        <location evidence="1">Membrane</location>
        <topology evidence="1">Multi-pass membrane protein</topology>
    </subcellularLocation>
</comment>
<reference evidence="10 11" key="1">
    <citation type="submission" date="2016-07" db="EMBL/GenBank/DDBJ databases">
        <title>Pervasive Adenine N6-methylation of Active Genes in Fungi.</title>
        <authorList>
            <consortium name="DOE Joint Genome Institute"/>
            <person name="Mondo S.J."/>
            <person name="Dannebaum R.O."/>
            <person name="Kuo R.C."/>
            <person name="Labutti K."/>
            <person name="Haridas S."/>
            <person name="Kuo A."/>
            <person name="Salamov A."/>
            <person name="Ahrendt S.R."/>
            <person name="Lipzen A."/>
            <person name="Sullivan W."/>
            <person name="Andreopoulos W.B."/>
            <person name="Clum A."/>
            <person name="Lindquist E."/>
            <person name="Daum C."/>
            <person name="Ramamoorthy G.K."/>
            <person name="Gryganskyi A."/>
            <person name="Culley D."/>
            <person name="Magnuson J.K."/>
            <person name="James T.Y."/>
            <person name="O'Malley M.A."/>
            <person name="Stajich J.E."/>
            <person name="Spatafora J.W."/>
            <person name="Visel A."/>
            <person name="Grigoriev I.V."/>
        </authorList>
    </citation>
    <scope>NUCLEOTIDE SEQUENCE [LARGE SCALE GENOMIC DNA]</scope>
    <source>
        <strain evidence="10 11">JEL800</strain>
    </source>
</reference>
<evidence type="ECO:0000256" key="5">
    <source>
        <dbReference type="ARBA" id="ARBA00034125"/>
    </source>
</evidence>
<feature type="compositionally biased region" description="Pro residues" evidence="6">
    <location>
        <begin position="10"/>
        <end position="25"/>
    </location>
</feature>
<protein>
    <submittedName>
        <fullName evidence="10">DUF1212-domain-containing protein</fullName>
    </submittedName>
</protein>
<evidence type="ECO:0000259" key="8">
    <source>
        <dbReference type="Pfam" id="PF06738"/>
    </source>
</evidence>
<accession>A0A1Y2C602</accession>
<dbReference type="EMBL" id="MCGO01000029">
    <property type="protein sequence ID" value="ORY42366.1"/>
    <property type="molecule type" value="Genomic_DNA"/>
</dbReference>
<comment type="caution">
    <text evidence="10">The sequence shown here is derived from an EMBL/GenBank/DDBJ whole genome shotgun (WGS) entry which is preliminary data.</text>
</comment>
<evidence type="ECO:0000313" key="10">
    <source>
        <dbReference type="EMBL" id="ORY42366.1"/>
    </source>
</evidence>
<dbReference type="Proteomes" id="UP000193642">
    <property type="component" value="Unassembled WGS sequence"/>
</dbReference>
<evidence type="ECO:0000256" key="2">
    <source>
        <dbReference type="ARBA" id="ARBA00022692"/>
    </source>
</evidence>
<dbReference type="Pfam" id="PF12821">
    <property type="entry name" value="ThrE_2"/>
    <property type="match status" value="1"/>
</dbReference>
<feature type="transmembrane region" description="Helical" evidence="7">
    <location>
        <begin position="621"/>
        <end position="643"/>
    </location>
</feature>
<evidence type="ECO:0000256" key="6">
    <source>
        <dbReference type="SAM" id="MobiDB-lite"/>
    </source>
</evidence>
<organism evidence="10 11">
    <name type="scientific">Rhizoclosmatium globosum</name>
    <dbReference type="NCBI Taxonomy" id="329046"/>
    <lineage>
        <taxon>Eukaryota</taxon>
        <taxon>Fungi</taxon>
        <taxon>Fungi incertae sedis</taxon>
        <taxon>Chytridiomycota</taxon>
        <taxon>Chytridiomycota incertae sedis</taxon>
        <taxon>Chytridiomycetes</taxon>
        <taxon>Chytridiales</taxon>
        <taxon>Chytriomycetaceae</taxon>
        <taxon>Rhizoclosmatium</taxon>
    </lineage>
</organism>
<comment type="similarity">
    <text evidence="5">Belongs to the ThrE exporter (TC 2.A.79) family.</text>
</comment>
<dbReference type="OrthoDB" id="413008at2759"/>
<sequence length="696" mass="74710">MQSASSNNPQQPPPTTTSPPPPPPSLNRRSNRKRPSSAHVNSNELAELLDRFILEDQNQAHGDSDLDASDIESDESSDDGDVDSDSDANSEHRRKKRAALKSKNRQVDQFLVLLAISLQEYGCPTAAMESHMNAVAEGLGRPAKFSFFNGYAFASWELGESGRSKTHLFGTWSALDVYKLQLCDELARHVASYSLESNVTSSKSSLHQPNSSAMSNKWLKKLYLSLGGTLYGVNIDNTKTDTDDIHSVSNAARLKARILHLASVGPNVFKQFKKNEYGSTMIESPAVTQPEEPHTLEIVEATSTETLPNTPEFIQMRSEALNLKHKRNSSFASFSKLSQQLSRSLSVKSEPPPNPKAKVKHIQIFTSIAVSDALKRLKQIRSAPSPYPSWLSIIICGLSCAGCCAIFFGGGWNDVLASFILGSLVGGVSKLCSYNESFQRISEFLSALVVAFCCRLMVVFNFPICPGATTISSIIQIVQGTNITLSIMELASKHPGAGVSRLAYSLTVTALIGIGLQFGDALSLAITKSPKTVELTVLATCPQSLSITAQWAVFAPTILVFLIDLNAHPRQFFFMAVTSTVAQVVWTYANPALNDPLSSFLAAFSMGAISNLYSHVTLSNPVVGVLAGLQVLVPGTLAVRALASQDVTSGVSLAGSVLVIALSLGLGLFLGSVVAGGASGFVKKGRSTERNHVLSL</sequence>
<dbReference type="GO" id="GO:0022857">
    <property type="term" value="F:transmembrane transporter activity"/>
    <property type="evidence" value="ECO:0007669"/>
    <property type="project" value="InterPro"/>
</dbReference>
<dbReference type="InterPro" id="IPR024528">
    <property type="entry name" value="ThrE_2"/>
</dbReference>
<feature type="compositionally biased region" description="Acidic residues" evidence="6">
    <location>
        <begin position="65"/>
        <end position="88"/>
    </location>
</feature>
<feature type="transmembrane region" description="Helical" evidence="7">
    <location>
        <begin position="502"/>
        <end position="527"/>
    </location>
</feature>
<keyword evidence="3 7" id="KW-1133">Transmembrane helix</keyword>
<feature type="region of interest" description="Disordered" evidence="6">
    <location>
        <begin position="1"/>
        <end position="43"/>
    </location>
</feature>
<dbReference type="InterPro" id="IPR051361">
    <property type="entry name" value="ThrE/Ser_Exporter"/>
</dbReference>
<evidence type="ECO:0000256" key="3">
    <source>
        <dbReference type="ARBA" id="ARBA00022989"/>
    </source>
</evidence>
<proteinExistence type="inferred from homology"/>